<accession>A0A0B0N8G6</accession>
<proteinExistence type="predicted"/>
<sequence length="26" mass="2730">MKSTQPKPPHTGGPHAHAYLTGLTMA</sequence>
<name>A0A0B0N8G6_GOSAR</name>
<gene>
    <name evidence="2" type="ORF">F383_36010</name>
</gene>
<evidence type="ECO:0000313" key="3">
    <source>
        <dbReference type="Proteomes" id="UP000032142"/>
    </source>
</evidence>
<protein>
    <submittedName>
        <fullName evidence="2">Uncharacterized protein</fullName>
    </submittedName>
</protein>
<comment type="caution">
    <text evidence="2">The sequence shown here is derived from an EMBL/GenBank/DDBJ whole genome shotgun (WGS) entry which is preliminary data.</text>
</comment>
<dbReference type="Proteomes" id="UP000032142">
    <property type="component" value="Unassembled WGS sequence"/>
</dbReference>
<organism evidence="2 3">
    <name type="scientific">Gossypium arboreum</name>
    <name type="common">Tree cotton</name>
    <name type="synonym">Gossypium nanking</name>
    <dbReference type="NCBI Taxonomy" id="29729"/>
    <lineage>
        <taxon>Eukaryota</taxon>
        <taxon>Viridiplantae</taxon>
        <taxon>Streptophyta</taxon>
        <taxon>Embryophyta</taxon>
        <taxon>Tracheophyta</taxon>
        <taxon>Spermatophyta</taxon>
        <taxon>Magnoliopsida</taxon>
        <taxon>eudicotyledons</taxon>
        <taxon>Gunneridae</taxon>
        <taxon>Pentapetalae</taxon>
        <taxon>rosids</taxon>
        <taxon>malvids</taxon>
        <taxon>Malvales</taxon>
        <taxon>Malvaceae</taxon>
        <taxon>Malvoideae</taxon>
        <taxon>Gossypium</taxon>
    </lineage>
</organism>
<dbReference type="EMBL" id="JRRC01517107">
    <property type="protein sequence ID" value="KHG08947.1"/>
    <property type="molecule type" value="Genomic_DNA"/>
</dbReference>
<feature type="region of interest" description="Disordered" evidence="1">
    <location>
        <begin position="1"/>
        <end position="26"/>
    </location>
</feature>
<evidence type="ECO:0000313" key="2">
    <source>
        <dbReference type="EMBL" id="KHG08947.1"/>
    </source>
</evidence>
<keyword evidence="3" id="KW-1185">Reference proteome</keyword>
<evidence type="ECO:0000256" key="1">
    <source>
        <dbReference type="SAM" id="MobiDB-lite"/>
    </source>
</evidence>
<dbReference type="AlphaFoldDB" id="A0A0B0N8G6"/>
<reference evidence="3" key="1">
    <citation type="submission" date="2014-09" db="EMBL/GenBank/DDBJ databases">
        <authorList>
            <person name="Mudge J."/>
            <person name="Ramaraj T."/>
            <person name="Lindquist I.E."/>
            <person name="Bharti A.K."/>
            <person name="Sundararajan A."/>
            <person name="Cameron C.T."/>
            <person name="Woodward J.E."/>
            <person name="May G.D."/>
            <person name="Brubaker C."/>
            <person name="Broadhvest J."/>
            <person name="Wilkins T.A."/>
        </authorList>
    </citation>
    <scope>NUCLEOTIDE SEQUENCE</scope>
    <source>
        <strain evidence="3">cv. AKA8401</strain>
    </source>
</reference>
<feature type="compositionally biased region" description="Pro residues" evidence="1">
    <location>
        <begin position="1"/>
        <end position="11"/>
    </location>
</feature>